<evidence type="ECO:0000313" key="3">
    <source>
        <dbReference type="Proteomes" id="UP000243975"/>
    </source>
</evidence>
<dbReference type="EMBL" id="LEKV01004862">
    <property type="protein sequence ID" value="KVH92071.1"/>
    <property type="molecule type" value="Genomic_DNA"/>
</dbReference>
<protein>
    <recommendedName>
        <fullName evidence="4">Pentatricopeptide repeat-containing protein</fullName>
    </recommendedName>
</protein>
<organism evidence="2 3">
    <name type="scientific">Cynara cardunculus var. scolymus</name>
    <name type="common">Globe artichoke</name>
    <name type="synonym">Cynara scolymus</name>
    <dbReference type="NCBI Taxonomy" id="59895"/>
    <lineage>
        <taxon>Eukaryota</taxon>
        <taxon>Viridiplantae</taxon>
        <taxon>Streptophyta</taxon>
        <taxon>Embryophyta</taxon>
        <taxon>Tracheophyta</taxon>
        <taxon>Spermatophyta</taxon>
        <taxon>Magnoliopsida</taxon>
        <taxon>eudicotyledons</taxon>
        <taxon>Gunneridae</taxon>
        <taxon>Pentapetalae</taxon>
        <taxon>asterids</taxon>
        <taxon>campanulids</taxon>
        <taxon>Asterales</taxon>
        <taxon>Asteraceae</taxon>
        <taxon>Carduoideae</taxon>
        <taxon>Cardueae</taxon>
        <taxon>Carduinae</taxon>
        <taxon>Cynara</taxon>
    </lineage>
</organism>
<keyword evidence="3" id="KW-1185">Reference proteome</keyword>
<proteinExistence type="predicted"/>
<dbReference type="Proteomes" id="UP000243975">
    <property type="component" value="Unassembled WGS sequence"/>
</dbReference>
<evidence type="ECO:0008006" key="4">
    <source>
        <dbReference type="Google" id="ProtNLM"/>
    </source>
</evidence>
<accession>A0A103XJS5</accession>
<evidence type="ECO:0000256" key="1">
    <source>
        <dbReference type="SAM" id="MobiDB-lite"/>
    </source>
</evidence>
<gene>
    <name evidence="2" type="ORF">Ccrd_005898</name>
</gene>
<evidence type="ECO:0000313" key="2">
    <source>
        <dbReference type="EMBL" id="KVH92071.1"/>
    </source>
</evidence>
<feature type="region of interest" description="Disordered" evidence="1">
    <location>
        <begin position="195"/>
        <end position="275"/>
    </location>
</feature>
<sequence length="298" mass="32556">MIQSDEASWNYKLMGYATNGYGIEALHLFSDMRKVVDNETALAAVWEEQNTAALVAVGRGKKQPQLLSGRNKKQHSCCFGRETTSCLLGLTYRRSRSSWSTSDACRRLPPAATPAFYRTDGTGMDHFSAGLTHRFNLQPIFDCFSACSVRQQNSRYRLHRLHLLPPASIASSPLQSIVALISLLLATVAQLIAGSSTNSQSSQRTKTTLLSKDSQKLSDIETRQSESLTSDHPTSSSISSQKGISSRNAAAQCRIGTNKEKERVVSSSDSRRLSPCPVVKASQGMKIGKSLNGILPDR</sequence>
<name>A0A103XJS5_CYNCS</name>
<feature type="compositionally biased region" description="Basic and acidic residues" evidence="1">
    <location>
        <begin position="213"/>
        <end position="224"/>
    </location>
</feature>
<feature type="compositionally biased region" description="Polar residues" evidence="1">
    <location>
        <begin position="195"/>
        <end position="212"/>
    </location>
</feature>
<feature type="compositionally biased region" description="Low complexity" evidence="1">
    <location>
        <begin position="225"/>
        <end position="246"/>
    </location>
</feature>
<dbReference type="Gramene" id="KVH92071">
    <property type="protein sequence ID" value="KVH92071"/>
    <property type="gene ID" value="Ccrd_005898"/>
</dbReference>
<comment type="caution">
    <text evidence="2">The sequence shown here is derived from an EMBL/GenBank/DDBJ whole genome shotgun (WGS) entry which is preliminary data.</text>
</comment>
<feature type="compositionally biased region" description="Basic and acidic residues" evidence="1">
    <location>
        <begin position="257"/>
        <end position="272"/>
    </location>
</feature>
<dbReference type="AlphaFoldDB" id="A0A103XJS5"/>
<reference evidence="2 3" key="1">
    <citation type="journal article" date="2016" name="Sci. Rep.">
        <title>The genome sequence of the outbreeding globe artichoke constructed de novo incorporating a phase-aware low-pass sequencing strategy of F1 progeny.</title>
        <authorList>
            <person name="Scaglione D."/>
            <person name="Reyes-Chin-Wo S."/>
            <person name="Acquadro A."/>
            <person name="Froenicke L."/>
            <person name="Portis E."/>
            <person name="Beitel C."/>
            <person name="Tirone M."/>
            <person name="Mauro R."/>
            <person name="Lo Monaco A."/>
            <person name="Mauromicale G."/>
            <person name="Faccioli P."/>
            <person name="Cattivelli L."/>
            <person name="Rieseberg L."/>
            <person name="Michelmore R."/>
            <person name="Lanteri S."/>
        </authorList>
    </citation>
    <scope>NUCLEOTIDE SEQUENCE [LARGE SCALE GENOMIC DNA]</scope>
    <source>
        <strain evidence="2">2C</strain>
    </source>
</reference>